<dbReference type="PANTHER" id="PTHR30287:SF1">
    <property type="entry name" value="INNER MEMBRANE PROTEIN"/>
    <property type="match status" value="1"/>
</dbReference>
<feature type="transmembrane region" description="Helical" evidence="2">
    <location>
        <begin position="899"/>
        <end position="920"/>
    </location>
</feature>
<feature type="transmembrane region" description="Helical" evidence="2">
    <location>
        <begin position="864"/>
        <end position="887"/>
    </location>
</feature>
<proteinExistence type="predicted"/>
<evidence type="ECO:0008006" key="5">
    <source>
        <dbReference type="Google" id="ProtNLM"/>
    </source>
</evidence>
<evidence type="ECO:0000256" key="1">
    <source>
        <dbReference type="SAM" id="MobiDB-lite"/>
    </source>
</evidence>
<feature type="transmembrane region" description="Helical" evidence="2">
    <location>
        <begin position="42"/>
        <end position="63"/>
    </location>
</feature>
<feature type="transmembrane region" description="Helical" evidence="2">
    <location>
        <begin position="813"/>
        <end position="837"/>
    </location>
</feature>
<dbReference type="InterPro" id="IPR038766">
    <property type="entry name" value="Membrane_comp_ABC_pdt"/>
</dbReference>
<feature type="transmembrane region" description="Helical" evidence="2">
    <location>
        <begin position="297"/>
        <end position="325"/>
    </location>
</feature>
<dbReference type="EMBL" id="JAANNP010000001">
    <property type="protein sequence ID" value="NHC12780.1"/>
    <property type="molecule type" value="Genomic_DNA"/>
</dbReference>
<reference evidence="3 4" key="1">
    <citation type="submission" date="2020-03" db="EMBL/GenBank/DDBJ databases">
        <title>Two novel Motilibacter sp.</title>
        <authorList>
            <person name="Liu S."/>
        </authorList>
    </citation>
    <scope>NUCLEOTIDE SEQUENCE [LARGE SCALE GENOMIC DNA]</scope>
    <source>
        <strain evidence="3 4">E257</strain>
    </source>
</reference>
<keyword evidence="2" id="KW-0472">Membrane</keyword>
<feature type="transmembrane region" description="Helical" evidence="2">
    <location>
        <begin position="350"/>
        <end position="378"/>
    </location>
</feature>
<keyword evidence="4" id="KW-1185">Reference proteome</keyword>
<name>A0ABX0GSN9_9ACTN</name>
<dbReference type="PANTHER" id="PTHR30287">
    <property type="entry name" value="MEMBRANE COMPONENT OF PREDICTED ABC SUPERFAMILY METABOLITE UPTAKE TRANSPORTER"/>
    <property type="match status" value="1"/>
</dbReference>
<evidence type="ECO:0000313" key="3">
    <source>
        <dbReference type="EMBL" id="NHC12780.1"/>
    </source>
</evidence>
<feature type="transmembrane region" description="Helical" evidence="2">
    <location>
        <begin position="530"/>
        <end position="551"/>
    </location>
</feature>
<evidence type="ECO:0000313" key="4">
    <source>
        <dbReference type="Proteomes" id="UP000800981"/>
    </source>
</evidence>
<feature type="transmembrane region" description="Helical" evidence="2">
    <location>
        <begin position="442"/>
        <end position="464"/>
    </location>
</feature>
<dbReference type="RefSeq" id="WP_166277702.1">
    <property type="nucleotide sequence ID" value="NZ_JAANNP010000001.1"/>
</dbReference>
<dbReference type="Proteomes" id="UP000800981">
    <property type="component" value="Unassembled WGS sequence"/>
</dbReference>
<evidence type="ECO:0000256" key="2">
    <source>
        <dbReference type="SAM" id="Phobius"/>
    </source>
</evidence>
<feature type="transmembrane region" description="Helical" evidence="2">
    <location>
        <begin position="476"/>
        <end position="509"/>
    </location>
</feature>
<accession>A0ABX0GSN9</accession>
<keyword evidence="2" id="KW-0812">Transmembrane</keyword>
<gene>
    <name evidence="3" type="ORF">G9H71_03165</name>
</gene>
<organism evidence="3 4">
    <name type="scientific">Motilibacter deserti</name>
    <dbReference type="NCBI Taxonomy" id="2714956"/>
    <lineage>
        <taxon>Bacteria</taxon>
        <taxon>Bacillati</taxon>
        <taxon>Actinomycetota</taxon>
        <taxon>Actinomycetes</taxon>
        <taxon>Motilibacterales</taxon>
        <taxon>Motilibacteraceae</taxon>
        <taxon>Motilibacter</taxon>
    </lineage>
</organism>
<sequence length="933" mass="96767">MTAYAPPPTTPSTEAGRRGARVGLAAALRIARRDALRARGRSALIVAMVALPVMALAFAAVTWRTVQLDPDEKLDRQLGQASYLFLSWTADGSPVTQTPEGQVGSYTATRDGEPADIGALVPAGARTITETTDSVTVRTRTGIGSVGWTETPATDPAMAGRWTLDSGRGPRATDEVLLTPKLAERVGAQAGDTLTVTSPEEEFTVVGIAHRLAAANAQEVVALPGALAAVTGNESFERPLQSLWVVDAPITWERILELNQLGVAVLSREVAENPPPRSQVPFYADPNNAWFDDNADLAFTILAVTVVVVLACLEVVLLAGAAFAVGARRQARTLALVVAVGGDRRDARRVVLAGGLVLGLVAGAAGVVVGGLLALGAVPVLHRFGADVGRYDLRPLEVLPIVLIGVATGVLAAVVPARAAARQDVVATLAGRRNEVQARRRVPVIGVLLGVLGVVSSGIGSAVALAAADGMGNRTAYLVAALIAGGAVLAILGLVVLSPTVVGLAGRLATALPLSPRLAVRDAARHRARTAPAVAAVLVAVSGSVALSFVVQSFDDHDRRQYVPSLPDRFASVGLLTTSYGQDGKATSRLVPAADVERVVTAQLPVADVIPVTVSNSCLADSCPQANLTTPTANSCPTGQTTRDAEDWRCRDSYGSTRYSSTIDAVGDARLAERFGTTLTEEQREVLAGGGVLVGWRAPVLDGRATYEVFGPDAWDAGPPPGQEATWSGPQPDERVTVPAAWVPDLPFTTLMSPTTAERLGLDPIVRQLGLRLDRLPTQAEEDAAAAALEQFGLEAYDLAVERGYQSTYGPGLLALVIASAVITLGAAGVATGLALADARPDHATLAAVGAAPRVRRRLAGAQALTITLLGTVLGVLAGLVPGIAFVRSLPEYDLVAPWLSLLAIVVVVPLLAGAVALLLTRGRLPMTRREAV</sequence>
<keyword evidence="2" id="KW-1133">Transmembrane helix</keyword>
<comment type="caution">
    <text evidence="3">The sequence shown here is derived from an EMBL/GenBank/DDBJ whole genome shotgun (WGS) entry which is preliminary data.</text>
</comment>
<feature type="region of interest" description="Disordered" evidence="1">
    <location>
        <begin position="146"/>
        <end position="166"/>
    </location>
</feature>
<feature type="transmembrane region" description="Helical" evidence="2">
    <location>
        <begin position="398"/>
        <end position="421"/>
    </location>
</feature>
<protein>
    <recommendedName>
        <fullName evidence="5">ABC transport system permease protein</fullName>
    </recommendedName>
</protein>